<dbReference type="PANTHER" id="PTHR38600">
    <property type="entry name" value="TRANSCRIPTIONAL REGULATORY PROTEIN"/>
    <property type="match status" value="1"/>
</dbReference>
<dbReference type="Gene3D" id="1.10.10.10">
    <property type="entry name" value="Winged helix-like DNA-binding domain superfamily/Winged helix DNA-binding domain"/>
    <property type="match status" value="1"/>
</dbReference>
<dbReference type="AlphaFoldDB" id="A0AAU8CVL9"/>
<organism evidence="2">
    <name type="scientific">Mesorhizobium sp. WSM2240</name>
    <dbReference type="NCBI Taxonomy" id="3228851"/>
    <lineage>
        <taxon>Bacteria</taxon>
        <taxon>Pseudomonadati</taxon>
        <taxon>Pseudomonadota</taxon>
        <taxon>Alphaproteobacteria</taxon>
        <taxon>Hyphomicrobiales</taxon>
        <taxon>Phyllobacteriaceae</taxon>
        <taxon>Mesorhizobium</taxon>
    </lineage>
</organism>
<reference evidence="2" key="1">
    <citation type="submission" date="2024-06" db="EMBL/GenBank/DDBJ databases">
        <title>Mesorhizobium karijinii sp. nov., a symbiont of the iconic Swainsona formosa from arid Australia.</title>
        <authorList>
            <person name="Hill Y.J."/>
            <person name="Watkin E.L.J."/>
            <person name="O'Hara G.W."/>
            <person name="Terpolilli J."/>
            <person name="Tye M.L."/>
            <person name="Kohlmeier M.G."/>
        </authorList>
    </citation>
    <scope>NUCLEOTIDE SEQUENCE</scope>
    <source>
        <strain evidence="2">WSM2240</strain>
    </source>
</reference>
<dbReference type="NCBIfam" id="NF033788">
    <property type="entry name" value="HTH_metalloreg"/>
    <property type="match status" value="1"/>
</dbReference>
<gene>
    <name evidence="2" type="ORF">ABVK50_10805</name>
</gene>
<dbReference type="InterPro" id="IPR036390">
    <property type="entry name" value="WH_DNA-bd_sf"/>
</dbReference>
<proteinExistence type="predicted"/>
<evidence type="ECO:0000313" key="2">
    <source>
        <dbReference type="EMBL" id="XCG50928.1"/>
    </source>
</evidence>
<sequence length="116" mass="13171">MPPNQLDATFAALADPTRRAILARLASGEASVNELAQPFAMSLPAVSKHLKVLERAGLISRGREAQWRPCRLEAGPLKEVSDWVENYRRFWDDSFDRLEGYLHELQTREKPDGPRN</sequence>
<dbReference type="InterPro" id="IPR036388">
    <property type="entry name" value="WH-like_DNA-bd_sf"/>
</dbReference>
<dbReference type="SUPFAM" id="SSF46785">
    <property type="entry name" value="Winged helix' DNA-binding domain"/>
    <property type="match status" value="1"/>
</dbReference>
<dbReference type="InterPro" id="IPR011991">
    <property type="entry name" value="ArsR-like_HTH"/>
</dbReference>
<dbReference type="RefSeq" id="WP_353641561.1">
    <property type="nucleotide sequence ID" value="NZ_CP159253.1"/>
</dbReference>
<dbReference type="EMBL" id="CP159253">
    <property type="protein sequence ID" value="XCG50928.1"/>
    <property type="molecule type" value="Genomic_DNA"/>
</dbReference>
<dbReference type="PANTHER" id="PTHR38600:SF2">
    <property type="entry name" value="SLL0088 PROTEIN"/>
    <property type="match status" value="1"/>
</dbReference>
<name>A0AAU8CVL9_9HYPH</name>
<dbReference type="GO" id="GO:0003700">
    <property type="term" value="F:DNA-binding transcription factor activity"/>
    <property type="evidence" value="ECO:0007669"/>
    <property type="project" value="InterPro"/>
</dbReference>
<dbReference type="PRINTS" id="PR00778">
    <property type="entry name" value="HTHARSR"/>
</dbReference>
<dbReference type="InterPro" id="IPR001845">
    <property type="entry name" value="HTH_ArsR_DNA-bd_dom"/>
</dbReference>
<dbReference type="CDD" id="cd00090">
    <property type="entry name" value="HTH_ARSR"/>
    <property type="match status" value="1"/>
</dbReference>
<dbReference type="Pfam" id="PF12840">
    <property type="entry name" value="HTH_20"/>
    <property type="match status" value="1"/>
</dbReference>
<dbReference type="PROSITE" id="PS50987">
    <property type="entry name" value="HTH_ARSR_2"/>
    <property type="match status" value="1"/>
</dbReference>
<accession>A0AAU8CVL9</accession>
<protein>
    <submittedName>
        <fullName evidence="2">Metalloregulator ArsR/SmtB family transcription factor</fullName>
    </submittedName>
</protein>
<feature type="domain" description="HTH arsR-type" evidence="1">
    <location>
        <begin position="1"/>
        <end position="92"/>
    </location>
</feature>
<dbReference type="SMART" id="SM00418">
    <property type="entry name" value="HTH_ARSR"/>
    <property type="match status" value="1"/>
</dbReference>
<evidence type="ECO:0000259" key="1">
    <source>
        <dbReference type="PROSITE" id="PS50987"/>
    </source>
</evidence>